<gene>
    <name evidence="1" type="ORF">SNOG_01556</name>
</gene>
<dbReference type="KEGG" id="pno:SNOG_01556"/>
<evidence type="ECO:0000313" key="1">
    <source>
        <dbReference type="EMBL" id="EAT91205.1"/>
    </source>
</evidence>
<dbReference type="GeneID" id="5969039"/>
<accession>Q0V358</accession>
<dbReference type="InParanoid" id="Q0V358"/>
<sequence>MSKENVESERNPSSVTTVVISNTLHRCTTNCIGGQLSSTELSKTGTKIKFPYTLTQPSYTCINIQHHAFAKPDLATRKCLMFEADGVADRLGGGEDLIDHVALMA</sequence>
<dbReference type="Proteomes" id="UP000001055">
    <property type="component" value="Unassembled WGS sequence"/>
</dbReference>
<dbReference type="RefSeq" id="XP_001792194.1">
    <property type="nucleotide sequence ID" value="XM_001792142.1"/>
</dbReference>
<dbReference type="HOGENOM" id="CLU_2237552_0_0_1"/>
<dbReference type="EMBL" id="CH445326">
    <property type="protein sequence ID" value="EAT91205.1"/>
    <property type="molecule type" value="Genomic_DNA"/>
</dbReference>
<protein>
    <submittedName>
        <fullName evidence="1">Uncharacterized protein</fullName>
    </submittedName>
</protein>
<evidence type="ECO:0000313" key="2">
    <source>
        <dbReference type="Proteomes" id="UP000001055"/>
    </source>
</evidence>
<reference evidence="2" key="1">
    <citation type="journal article" date="2007" name="Plant Cell">
        <title>Dothideomycete-plant interactions illuminated by genome sequencing and EST analysis of the wheat pathogen Stagonospora nodorum.</title>
        <authorList>
            <person name="Hane J.K."/>
            <person name="Lowe R.G."/>
            <person name="Solomon P.S."/>
            <person name="Tan K.C."/>
            <person name="Schoch C.L."/>
            <person name="Spatafora J.W."/>
            <person name="Crous P.W."/>
            <person name="Kodira C."/>
            <person name="Birren B.W."/>
            <person name="Galagan J.E."/>
            <person name="Torriani S.F."/>
            <person name="McDonald B.A."/>
            <person name="Oliver R.P."/>
        </authorList>
    </citation>
    <scope>NUCLEOTIDE SEQUENCE [LARGE SCALE GENOMIC DNA]</scope>
    <source>
        <strain evidence="2">SN15 / ATCC MYA-4574 / FGSC 10173</strain>
    </source>
</reference>
<dbReference type="AlphaFoldDB" id="Q0V358"/>
<organism evidence="1 2">
    <name type="scientific">Phaeosphaeria nodorum (strain SN15 / ATCC MYA-4574 / FGSC 10173)</name>
    <name type="common">Glume blotch fungus</name>
    <name type="synonym">Parastagonospora nodorum</name>
    <dbReference type="NCBI Taxonomy" id="321614"/>
    <lineage>
        <taxon>Eukaryota</taxon>
        <taxon>Fungi</taxon>
        <taxon>Dikarya</taxon>
        <taxon>Ascomycota</taxon>
        <taxon>Pezizomycotina</taxon>
        <taxon>Dothideomycetes</taxon>
        <taxon>Pleosporomycetidae</taxon>
        <taxon>Pleosporales</taxon>
        <taxon>Pleosporineae</taxon>
        <taxon>Phaeosphaeriaceae</taxon>
        <taxon>Parastagonospora</taxon>
    </lineage>
</organism>
<name>Q0V358_PHANO</name>
<proteinExistence type="predicted"/>